<dbReference type="EMBL" id="WKJK01000036">
    <property type="protein sequence ID" value="MRW94754.1"/>
    <property type="molecule type" value="Genomic_DNA"/>
</dbReference>
<sequence>MPTVMRIAGVRVVVYLNDHRPAHIHLLGLGNKAVIDLHCPDGPLSLRENYGFSSNELRRLLQAIADCVPMLCEEWRAIHGSY</sequence>
<dbReference type="InterPro" id="IPR025427">
    <property type="entry name" value="DUF4160"/>
</dbReference>
<gene>
    <name evidence="1" type="ORF">GJ699_32800</name>
</gene>
<name>A0A6I2LD43_9BURK</name>
<organism evidence="1 2">
    <name type="scientific">Duganella guangzhouensis</name>
    <dbReference type="NCBI Taxonomy" id="2666084"/>
    <lineage>
        <taxon>Bacteria</taxon>
        <taxon>Pseudomonadati</taxon>
        <taxon>Pseudomonadota</taxon>
        <taxon>Betaproteobacteria</taxon>
        <taxon>Burkholderiales</taxon>
        <taxon>Oxalobacteraceae</taxon>
        <taxon>Telluria group</taxon>
        <taxon>Duganella</taxon>
    </lineage>
</organism>
<protein>
    <submittedName>
        <fullName evidence="1">DUF4160 domain-containing protein</fullName>
    </submittedName>
</protein>
<accession>A0A6I2LD43</accession>
<proteinExistence type="predicted"/>
<comment type="caution">
    <text evidence="1">The sequence shown here is derived from an EMBL/GenBank/DDBJ whole genome shotgun (WGS) entry which is preliminary data.</text>
</comment>
<reference evidence="1 2" key="1">
    <citation type="submission" date="2019-11" db="EMBL/GenBank/DDBJ databases">
        <title>Novel species isolated from a subtropical stream in China.</title>
        <authorList>
            <person name="Lu H."/>
        </authorList>
    </citation>
    <scope>NUCLEOTIDE SEQUENCE [LARGE SCALE GENOMIC DNA]</scope>
    <source>
        <strain evidence="1 2">FT80W</strain>
    </source>
</reference>
<keyword evidence="2" id="KW-1185">Reference proteome</keyword>
<dbReference type="Proteomes" id="UP000433309">
    <property type="component" value="Unassembled WGS sequence"/>
</dbReference>
<dbReference type="Pfam" id="PF13711">
    <property type="entry name" value="DUF4160"/>
    <property type="match status" value="1"/>
</dbReference>
<evidence type="ECO:0000313" key="2">
    <source>
        <dbReference type="Proteomes" id="UP000433309"/>
    </source>
</evidence>
<dbReference type="AlphaFoldDB" id="A0A6I2LD43"/>
<evidence type="ECO:0000313" key="1">
    <source>
        <dbReference type="EMBL" id="MRW94754.1"/>
    </source>
</evidence>